<dbReference type="GO" id="GO:0009898">
    <property type="term" value="C:cytoplasmic side of plasma membrane"/>
    <property type="evidence" value="ECO:0007669"/>
    <property type="project" value="TreeGrafter"/>
</dbReference>
<dbReference type="GO" id="GO:0007169">
    <property type="term" value="P:cell surface receptor protein tyrosine kinase signaling pathway"/>
    <property type="evidence" value="ECO:0007669"/>
    <property type="project" value="TreeGrafter"/>
</dbReference>
<gene>
    <name evidence="3" type="ORF">QR98_0043790</name>
    <name evidence="2" type="ORF">SSS_4134</name>
</gene>
<reference evidence="3 6" key="1">
    <citation type="journal article" date="2015" name="Parasit. Vectors">
        <title>Draft genome of the scabies mite.</title>
        <authorList>
            <person name="Rider S.D.Jr."/>
            <person name="Morgan M.S."/>
            <person name="Arlian L.G."/>
        </authorList>
    </citation>
    <scope>NUCLEOTIDE SEQUENCE [LARGE SCALE GENOMIC DNA]</scope>
    <source>
        <strain evidence="3">Arlian Lab</strain>
    </source>
</reference>
<dbReference type="SUPFAM" id="SSF47769">
    <property type="entry name" value="SAM/Pointed domain"/>
    <property type="match status" value="1"/>
</dbReference>
<dbReference type="Pfam" id="PF07647">
    <property type="entry name" value="SAM_2"/>
    <property type="match status" value="1"/>
</dbReference>
<protein>
    <submittedName>
        <fullName evidence="2 3">Protein aveugle</fullName>
    </submittedName>
</protein>
<evidence type="ECO:0000313" key="2">
    <source>
        <dbReference type="EMBL" id="KAF7496690.1"/>
    </source>
</evidence>
<dbReference type="Proteomes" id="UP000616769">
    <property type="component" value="Unassembled WGS sequence"/>
</dbReference>
<evidence type="ECO:0000259" key="1">
    <source>
        <dbReference type="PROSITE" id="PS50105"/>
    </source>
</evidence>
<proteinExistence type="predicted"/>
<reference evidence="4" key="4">
    <citation type="submission" date="2022-06" db="UniProtKB">
        <authorList>
            <consortium name="EnsemblMetazoa"/>
        </authorList>
    </citation>
    <scope>IDENTIFICATION</scope>
</reference>
<evidence type="ECO:0000313" key="5">
    <source>
        <dbReference type="Proteomes" id="UP000070412"/>
    </source>
</evidence>
<dbReference type="AlphaFoldDB" id="A0A132A4L0"/>
<dbReference type="PROSITE" id="PS50105">
    <property type="entry name" value="SAM_DOMAIN"/>
    <property type="match status" value="1"/>
</dbReference>
<dbReference type="Proteomes" id="UP000070412">
    <property type="component" value="Unassembled WGS sequence"/>
</dbReference>
<dbReference type="PANTHER" id="PTHR20843">
    <property type="entry name" value="STERILE ALPHA MOTIF DOMAIN CONTAINING PROTEIN 10"/>
    <property type="match status" value="1"/>
</dbReference>
<feature type="domain" description="SAM" evidence="1">
    <location>
        <begin position="28"/>
        <end position="94"/>
    </location>
</feature>
<evidence type="ECO:0000313" key="3">
    <source>
        <dbReference type="EMBL" id="KPM05907.1"/>
    </source>
</evidence>
<dbReference type="InterPro" id="IPR001660">
    <property type="entry name" value="SAM"/>
</dbReference>
<dbReference type="EnsemblMetazoa" id="SSS_4134s_mrna">
    <property type="protein sequence ID" value="KAF7496690.1"/>
    <property type="gene ID" value="SSS_4134"/>
</dbReference>
<dbReference type="EMBL" id="WVUK01000002">
    <property type="protein sequence ID" value="KAF7496690.1"/>
    <property type="molecule type" value="Genomic_DNA"/>
</dbReference>
<evidence type="ECO:0000313" key="6">
    <source>
        <dbReference type="Proteomes" id="UP000616769"/>
    </source>
</evidence>
<dbReference type="VEuPathDB" id="VectorBase:SSCA002747"/>
<name>A0A132A4L0_SARSC</name>
<dbReference type="SMART" id="SM00454">
    <property type="entry name" value="SAM"/>
    <property type="match status" value="1"/>
</dbReference>
<dbReference type="PANTHER" id="PTHR20843:SF0">
    <property type="entry name" value="PROTEIN AVEUGLE"/>
    <property type="match status" value="1"/>
</dbReference>
<reference evidence="2" key="3">
    <citation type="submission" date="2020-01" db="EMBL/GenBank/DDBJ databases">
        <authorList>
            <person name="Korhonen P.K.K."/>
            <person name="Guangxu M.G."/>
            <person name="Wang T.W."/>
            <person name="Stroehlein A.J.S."/>
            <person name="Young N.D."/>
            <person name="Ang C.-S.A."/>
            <person name="Fernando D.W.F."/>
            <person name="Lu H.L."/>
            <person name="Taylor S.T."/>
            <person name="Ehtesham M.E.M."/>
            <person name="Najaraj S.H.N."/>
            <person name="Harsha G.H.G."/>
            <person name="Madugundu A.M."/>
            <person name="Renuse S.R."/>
            <person name="Holt D.H."/>
            <person name="Pandey A.P."/>
            <person name="Papenfuss A.P."/>
            <person name="Gasser R.B.G."/>
            <person name="Fischer K.F."/>
        </authorList>
    </citation>
    <scope>NUCLEOTIDE SEQUENCE</scope>
    <source>
        <strain evidence="2">SSS_KF_BRIS2020</strain>
    </source>
</reference>
<organism evidence="3 6">
    <name type="scientific">Sarcoptes scabiei</name>
    <name type="common">Itch mite</name>
    <name type="synonym">Acarus scabiei</name>
    <dbReference type="NCBI Taxonomy" id="52283"/>
    <lineage>
        <taxon>Eukaryota</taxon>
        <taxon>Metazoa</taxon>
        <taxon>Ecdysozoa</taxon>
        <taxon>Arthropoda</taxon>
        <taxon>Chelicerata</taxon>
        <taxon>Arachnida</taxon>
        <taxon>Acari</taxon>
        <taxon>Acariformes</taxon>
        <taxon>Sarcoptiformes</taxon>
        <taxon>Astigmata</taxon>
        <taxon>Psoroptidia</taxon>
        <taxon>Sarcoptoidea</taxon>
        <taxon>Sarcoptidae</taxon>
        <taxon>Sarcoptinae</taxon>
        <taxon>Sarcoptes</taxon>
    </lineage>
</organism>
<accession>A0A132A4L0</accession>
<dbReference type="InterPro" id="IPR013761">
    <property type="entry name" value="SAM/pointed_sf"/>
</dbReference>
<dbReference type="EMBL" id="JXLN01010545">
    <property type="protein sequence ID" value="KPM05907.1"/>
    <property type="molecule type" value="Genomic_DNA"/>
</dbReference>
<keyword evidence="5" id="KW-1185">Reference proteome</keyword>
<dbReference type="Gene3D" id="1.10.150.50">
    <property type="entry name" value="Transcription Factor, Ets-1"/>
    <property type="match status" value="1"/>
</dbReference>
<evidence type="ECO:0000313" key="4">
    <source>
        <dbReference type="EnsemblMetazoa" id="KAF7496690.1"/>
    </source>
</evidence>
<reference evidence="5" key="2">
    <citation type="journal article" date="2020" name="PLoS Negl. Trop. Dis.">
        <title>High-quality nuclear genome for Sarcoptes scabiei-A critical resource for a neglected parasite.</title>
        <authorList>
            <person name="Korhonen P.K."/>
            <person name="Gasser R.B."/>
            <person name="Ma G."/>
            <person name="Wang T."/>
            <person name="Stroehlein A.J."/>
            <person name="Young N.D."/>
            <person name="Ang C.S."/>
            <person name="Fernando D.D."/>
            <person name="Lu H.C."/>
            <person name="Taylor S."/>
            <person name="Reynolds S.L."/>
            <person name="Mofiz E."/>
            <person name="Najaraj S.H."/>
            <person name="Gowda H."/>
            <person name="Madugundu A."/>
            <person name="Renuse S."/>
            <person name="Holt D."/>
            <person name="Pandey A."/>
            <person name="Papenfuss A.T."/>
            <person name="Fischer K."/>
        </authorList>
    </citation>
    <scope>NUCLEOTIDE SEQUENCE [LARGE SCALE GENOMIC DNA]</scope>
</reference>
<dbReference type="InterPro" id="IPR052268">
    <property type="entry name" value="SAM_domain-containing_protein"/>
</dbReference>
<dbReference type="OrthoDB" id="434324at2759"/>
<sequence length="127" mass="14887">MINSMNSNQNQQCGEDLSSRRPRPVFFWSNGEVMKWLKRCCEEYYELYGDKFLDGEITGRSLIRINDETLKRMGIENGKHRDEIARIILKLKLKSDMIEIKDLERKVQTYQSQPTPANCNPVLNTKS</sequence>